<dbReference type="PhylomeDB" id="T1ISJ9"/>
<reference evidence="2" key="1">
    <citation type="submission" date="2011-05" db="EMBL/GenBank/DDBJ databases">
        <authorList>
            <person name="Richards S.R."/>
            <person name="Qu J."/>
            <person name="Jiang H."/>
            <person name="Jhangiani S.N."/>
            <person name="Agravi P."/>
            <person name="Goodspeed R."/>
            <person name="Gross S."/>
            <person name="Mandapat C."/>
            <person name="Jackson L."/>
            <person name="Mathew T."/>
            <person name="Pu L."/>
            <person name="Thornton R."/>
            <person name="Saada N."/>
            <person name="Wilczek-Boney K.B."/>
            <person name="Lee S."/>
            <person name="Kovar C."/>
            <person name="Wu Y."/>
            <person name="Scherer S.E."/>
            <person name="Worley K.C."/>
            <person name="Muzny D.M."/>
            <person name="Gibbs R."/>
        </authorList>
    </citation>
    <scope>NUCLEOTIDE SEQUENCE</scope>
    <source>
        <strain evidence="2">Brora</strain>
    </source>
</reference>
<proteinExistence type="predicted"/>
<dbReference type="EnsemblMetazoa" id="SMAR004075-RA">
    <property type="protein sequence ID" value="SMAR004075-PA"/>
    <property type="gene ID" value="SMAR004075"/>
</dbReference>
<dbReference type="AlphaFoldDB" id="T1ISJ9"/>
<dbReference type="EMBL" id="JH431434">
    <property type="status" value="NOT_ANNOTATED_CDS"/>
    <property type="molecule type" value="Genomic_DNA"/>
</dbReference>
<dbReference type="Proteomes" id="UP000014500">
    <property type="component" value="Unassembled WGS sequence"/>
</dbReference>
<accession>T1ISJ9</accession>
<reference evidence="1" key="2">
    <citation type="submission" date="2015-02" db="UniProtKB">
        <authorList>
            <consortium name="EnsemblMetazoa"/>
        </authorList>
    </citation>
    <scope>IDENTIFICATION</scope>
</reference>
<keyword evidence="2" id="KW-1185">Reference proteome</keyword>
<evidence type="ECO:0000313" key="2">
    <source>
        <dbReference type="Proteomes" id="UP000014500"/>
    </source>
</evidence>
<evidence type="ECO:0000313" key="1">
    <source>
        <dbReference type="EnsemblMetazoa" id="SMAR004075-PA"/>
    </source>
</evidence>
<dbReference type="HOGENOM" id="CLU_087728_0_0_1"/>
<organism evidence="1 2">
    <name type="scientific">Strigamia maritima</name>
    <name type="common">European centipede</name>
    <name type="synonym">Geophilus maritimus</name>
    <dbReference type="NCBI Taxonomy" id="126957"/>
    <lineage>
        <taxon>Eukaryota</taxon>
        <taxon>Metazoa</taxon>
        <taxon>Ecdysozoa</taxon>
        <taxon>Arthropoda</taxon>
        <taxon>Myriapoda</taxon>
        <taxon>Chilopoda</taxon>
        <taxon>Pleurostigmophora</taxon>
        <taxon>Geophilomorpha</taxon>
        <taxon>Linotaeniidae</taxon>
        <taxon>Strigamia</taxon>
    </lineage>
</organism>
<dbReference type="STRING" id="126957.T1ISJ9"/>
<name>T1ISJ9_STRMM</name>
<sequence length="262" mass="30770">MKFLNASDDWKELRVSYANNKSDEFAFNRMPFTRVDAEKTNWKQIGGTNASCAGVGYRYRQDNDPAVVPIYAENGIIVGLQTGYPESQMKSEKLIAWYKQQPMFEVEHPEYDPSETLYTLRVYFSNPDYICDKDFKYVHNFYYINGTKKVSVPHEASKLDKIWVKARCNPGKGWHYYDQMPKDLNCDYFQPFFPMYHNETLVAFAFVSFGKFDSKRYGKNEYHPNTQYKGLIDVVPDCLYTVGYNLTTLHGYMIEKPWEIKC</sequence>
<protein>
    <submittedName>
        <fullName evidence="1">Uncharacterized protein</fullName>
    </submittedName>
</protein>